<dbReference type="EMBL" id="BJUG01000022">
    <property type="protein sequence ID" value="GEK38267.1"/>
    <property type="molecule type" value="Genomic_DNA"/>
</dbReference>
<dbReference type="Proteomes" id="UP000321361">
    <property type="component" value="Unassembled WGS sequence"/>
</dbReference>
<dbReference type="AlphaFoldDB" id="A0A1L8XHC8"/>
<accession>A0A1L8XHC8</accession>
<evidence type="ECO:0000256" key="1">
    <source>
        <dbReference type="SAM" id="MobiDB-lite"/>
    </source>
</evidence>
<proteinExistence type="predicted"/>
<organism evidence="2 3">
    <name type="scientific">Enterococcus thailandicus</name>
    <dbReference type="NCBI Taxonomy" id="417368"/>
    <lineage>
        <taxon>Bacteria</taxon>
        <taxon>Bacillati</taxon>
        <taxon>Bacillota</taxon>
        <taxon>Bacilli</taxon>
        <taxon>Lactobacillales</taxon>
        <taxon>Enterococcaceae</taxon>
        <taxon>Enterococcus</taxon>
    </lineage>
</organism>
<dbReference type="KEGG" id="eth:CK496_07525"/>
<reference evidence="2 3" key="1">
    <citation type="submission" date="2019-07" db="EMBL/GenBank/DDBJ databases">
        <title>Whole genome shotgun sequence of Enterococcus thailandicus NBRC 101867.</title>
        <authorList>
            <person name="Hosoyama A."/>
            <person name="Uohara A."/>
            <person name="Ohji S."/>
            <person name="Ichikawa N."/>
        </authorList>
    </citation>
    <scope>NUCLEOTIDE SEQUENCE [LARGE SCALE GENOMIC DNA]</scope>
    <source>
        <strain evidence="2 3">NBRC 101867</strain>
    </source>
</reference>
<feature type="region of interest" description="Disordered" evidence="1">
    <location>
        <begin position="37"/>
        <end position="65"/>
    </location>
</feature>
<feature type="compositionally biased region" description="Basic and acidic residues" evidence="1">
    <location>
        <begin position="37"/>
        <end position="58"/>
    </location>
</feature>
<dbReference type="RefSeq" id="WP_071869438.1">
    <property type="nucleotide sequence ID" value="NZ_JARQBF010000001.1"/>
</dbReference>
<protein>
    <submittedName>
        <fullName evidence="2">Uncharacterized protein</fullName>
    </submittedName>
</protein>
<sequence>MTIYLVKETPEASHPIKELENKFVCFRLRMPFKRMKEAVKTRKPNTDERISHTNDHRPPKVIQIS</sequence>
<comment type="caution">
    <text evidence="2">The sequence shown here is derived from an EMBL/GenBank/DDBJ whole genome shotgun (WGS) entry which is preliminary data.</text>
</comment>
<name>A0A1L8XHC8_ENTTH</name>
<evidence type="ECO:0000313" key="2">
    <source>
        <dbReference type="EMBL" id="GEK38267.1"/>
    </source>
</evidence>
<gene>
    <name evidence="2" type="ORF">ETH01_25540</name>
</gene>
<evidence type="ECO:0000313" key="3">
    <source>
        <dbReference type="Proteomes" id="UP000321361"/>
    </source>
</evidence>